<dbReference type="GO" id="GO:0004104">
    <property type="term" value="F:cholinesterase activity"/>
    <property type="evidence" value="ECO:0007669"/>
    <property type="project" value="InterPro"/>
</dbReference>
<proteinExistence type="inferred from homology"/>
<dbReference type="InterPro" id="IPR019826">
    <property type="entry name" value="Carboxylesterase_B_AS"/>
</dbReference>
<dbReference type="PROSITE" id="PS00941">
    <property type="entry name" value="CARBOXYLESTERASE_B_2"/>
    <property type="match status" value="1"/>
</dbReference>
<dbReference type="PROSITE" id="PS00122">
    <property type="entry name" value="CARBOXYLESTERASE_B_1"/>
    <property type="match status" value="1"/>
</dbReference>
<evidence type="ECO:0000313" key="5">
    <source>
        <dbReference type="EMBL" id="NGY04242.1"/>
    </source>
</evidence>
<feature type="signal peptide" evidence="3">
    <location>
        <begin position="1"/>
        <end position="36"/>
    </location>
</feature>
<dbReference type="SUPFAM" id="SSF53474">
    <property type="entry name" value="alpha/beta-Hydrolases"/>
    <property type="match status" value="1"/>
</dbReference>
<dbReference type="PROSITE" id="PS51257">
    <property type="entry name" value="PROKAR_LIPOPROTEIN"/>
    <property type="match status" value="1"/>
</dbReference>
<dbReference type="EC" id="3.1.1.-" evidence="3"/>
<evidence type="ECO:0000256" key="1">
    <source>
        <dbReference type="ARBA" id="ARBA00005964"/>
    </source>
</evidence>
<keyword evidence="2 3" id="KW-0378">Hydrolase</keyword>
<dbReference type="RefSeq" id="WP_166253086.1">
    <property type="nucleotide sequence ID" value="NZ_JAAMOW010000002.1"/>
</dbReference>
<keyword evidence="6" id="KW-1185">Reference proteome</keyword>
<dbReference type="Gene3D" id="3.40.50.1820">
    <property type="entry name" value="alpha/beta hydrolase"/>
    <property type="match status" value="1"/>
</dbReference>
<dbReference type="InterPro" id="IPR002018">
    <property type="entry name" value="CarbesteraseB"/>
</dbReference>
<feature type="domain" description="Carboxylesterase type B" evidence="4">
    <location>
        <begin position="409"/>
        <end position="516"/>
    </location>
</feature>
<name>A0A6M2BNM4_9GAMM</name>
<dbReference type="PANTHER" id="PTHR11559">
    <property type="entry name" value="CARBOXYLESTERASE"/>
    <property type="match status" value="1"/>
</dbReference>
<gene>
    <name evidence="5" type="ORF">G7Y85_05665</name>
</gene>
<comment type="caution">
    <text evidence="5">The sequence shown here is derived from an EMBL/GenBank/DDBJ whole genome shotgun (WGS) entry which is preliminary data.</text>
</comment>
<dbReference type="AlphaFoldDB" id="A0A6M2BNM4"/>
<protein>
    <recommendedName>
        <fullName evidence="3">Carboxylic ester hydrolase</fullName>
        <ecNumber evidence="3">3.1.1.-</ecNumber>
    </recommendedName>
</protein>
<evidence type="ECO:0000259" key="4">
    <source>
        <dbReference type="Pfam" id="PF00135"/>
    </source>
</evidence>
<dbReference type="EMBL" id="JAAMOW010000002">
    <property type="protein sequence ID" value="NGY04242.1"/>
    <property type="molecule type" value="Genomic_DNA"/>
</dbReference>
<evidence type="ECO:0000313" key="6">
    <source>
        <dbReference type="Proteomes" id="UP000472676"/>
    </source>
</evidence>
<sequence length="541" mass="57292">MVVAAARIAHPYMRRVSSCLLRSIACASLLLGSACAAPPEQPAAPVAASPSTAGAVLKIDSGALQGAVDGDVVAYKNIPYAAPPVGNLRWHAPMPPASWTGVRDATRYGNDCMQNRMSWDKTASPQPVSEDCLYLNVWKPASAAAGGKLPVMVWIYGGGFVSGSATAPVTDGARLAARGVVLVSFNYRVGRFGFFAHPALSHEPGHGLLGNYGLMDQIAALKWVQRNIAAFGGDPSNVTIFGESAGGESVNYLMLADQARGLFAKAYSQSGGGRTPWPMLADDLPDRPSAETAGRKFADKFKIKDDDLAALRALPADKVLGSVNMINNENGSFSGPMIDGALVTMAVADGFAAGKQARVPYINGTNSNELGFLPGFMLHIASKKMAEQFKFDVDPMIAAYGSKDAFEDHFASDLTFVEPSHFLAAAASRVQPTYLLRFAYVTKANDKGQGAAHATDVPYSFGNLMATGDTIADVDRDQARLWGDYLVAFARNGVPKAGTTTWVPYTEKANQLNEFSADGLKPISADLPGLKAITQHFGTRS</sequence>
<feature type="domain" description="Carboxylesterase type B" evidence="4">
    <location>
        <begin position="56"/>
        <end position="390"/>
    </location>
</feature>
<dbReference type="PRINTS" id="PR00878">
    <property type="entry name" value="CHOLNESTRASE"/>
</dbReference>
<evidence type="ECO:0000256" key="2">
    <source>
        <dbReference type="ARBA" id="ARBA00022801"/>
    </source>
</evidence>
<keyword evidence="3" id="KW-0732">Signal</keyword>
<feature type="chain" id="PRO_5027163919" description="Carboxylic ester hydrolase" evidence="3">
    <location>
        <begin position="37"/>
        <end position="541"/>
    </location>
</feature>
<organism evidence="5 6">
    <name type="scientific">Solimonas terrae</name>
    <dbReference type="NCBI Taxonomy" id="1396819"/>
    <lineage>
        <taxon>Bacteria</taxon>
        <taxon>Pseudomonadati</taxon>
        <taxon>Pseudomonadota</taxon>
        <taxon>Gammaproteobacteria</taxon>
        <taxon>Nevskiales</taxon>
        <taxon>Nevskiaceae</taxon>
        <taxon>Solimonas</taxon>
    </lineage>
</organism>
<dbReference type="InterPro" id="IPR050309">
    <property type="entry name" value="Type-B_Carboxylest/Lipase"/>
</dbReference>
<dbReference type="Proteomes" id="UP000472676">
    <property type="component" value="Unassembled WGS sequence"/>
</dbReference>
<accession>A0A6M2BNM4</accession>
<dbReference type="InterPro" id="IPR019819">
    <property type="entry name" value="Carboxylesterase_B_CS"/>
</dbReference>
<comment type="similarity">
    <text evidence="1 3">Belongs to the type-B carboxylesterase/lipase family.</text>
</comment>
<dbReference type="InterPro" id="IPR029058">
    <property type="entry name" value="AB_hydrolase_fold"/>
</dbReference>
<dbReference type="Pfam" id="PF00135">
    <property type="entry name" value="COesterase"/>
    <property type="match status" value="2"/>
</dbReference>
<dbReference type="InterPro" id="IPR000997">
    <property type="entry name" value="Cholinesterase"/>
</dbReference>
<reference evidence="5 6" key="1">
    <citation type="journal article" date="2014" name="Int. J. Syst. Evol. Microbiol.">
        <title>Solimonas terrae sp. nov., isolated from soil.</title>
        <authorList>
            <person name="Kim S.J."/>
            <person name="Moon J.Y."/>
            <person name="Weon H.Y."/>
            <person name="Ahn J.H."/>
            <person name="Chen W.M."/>
            <person name="Kwon S.W."/>
        </authorList>
    </citation>
    <scope>NUCLEOTIDE SEQUENCE [LARGE SCALE GENOMIC DNA]</scope>
    <source>
        <strain evidence="5 6">KIS83-12</strain>
    </source>
</reference>
<evidence type="ECO:0000256" key="3">
    <source>
        <dbReference type="RuleBase" id="RU361235"/>
    </source>
</evidence>